<dbReference type="PROSITE" id="PS50110">
    <property type="entry name" value="RESPONSE_REGULATORY"/>
    <property type="match status" value="1"/>
</dbReference>
<feature type="modified residue" description="4-aspartylphosphate" evidence="1">
    <location>
        <position position="203"/>
    </location>
</feature>
<proteinExistence type="predicted"/>
<dbReference type="AlphaFoldDB" id="A0A264W206"/>
<evidence type="ECO:0000313" key="3">
    <source>
        <dbReference type="EMBL" id="OZS77603.1"/>
    </source>
</evidence>
<dbReference type="InterPro" id="IPR011006">
    <property type="entry name" value="CheY-like_superfamily"/>
</dbReference>
<dbReference type="GO" id="GO:0000160">
    <property type="term" value="P:phosphorelay signal transduction system"/>
    <property type="evidence" value="ECO:0007669"/>
    <property type="project" value="InterPro"/>
</dbReference>
<feature type="domain" description="Response regulatory" evidence="2">
    <location>
        <begin position="147"/>
        <end position="270"/>
    </location>
</feature>
<reference evidence="3 4" key="1">
    <citation type="submission" date="2017-07" db="EMBL/GenBank/DDBJ databases">
        <title>Tetzosporium hominis gen.nov. sp.nov.</title>
        <authorList>
            <person name="Tetz G."/>
            <person name="Tetz V."/>
        </authorList>
    </citation>
    <scope>NUCLEOTIDE SEQUENCE [LARGE SCALE GENOMIC DNA]</scope>
    <source>
        <strain evidence="3 4">VT-49</strain>
    </source>
</reference>
<name>A0A264W206_9BACL</name>
<accession>A0A264W206</accession>
<evidence type="ECO:0000259" key="2">
    <source>
        <dbReference type="PROSITE" id="PS50110"/>
    </source>
</evidence>
<comment type="caution">
    <text evidence="3">The sequence shown here is derived from an EMBL/GenBank/DDBJ whole genome shotgun (WGS) entry which is preliminary data.</text>
</comment>
<evidence type="ECO:0000313" key="4">
    <source>
        <dbReference type="Proteomes" id="UP000217065"/>
    </source>
</evidence>
<dbReference type="Gene3D" id="3.40.50.2300">
    <property type="match status" value="1"/>
</dbReference>
<dbReference type="CDD" id="cd00156">
    <property type="entry name" value="REC"/>
    <property type="match status" value="1"/>
</dbReference>
<dbReference type="EMBL" id="NOKQ01000220">
    <property type="protein sequence ID" value="OZS77603.1"/>
    <property type="molecule type" value="Genomic_DNA"/>
</dbReference>
<dbReference type="Pfam" id="PF00072">
    <property type="entry name" value="Response_reg"/>
    <property type="match status" value="1"/>
</dbReference>
<gene>
    <name evidence="3" type="ORF">CF394_10360</name>
</gene>
<dbReference type="InterPro" id="IPR001789">
    <property type="entry name" value="Sig_transdc_resp-reg_receiver"/>
</dbReference>
<evidence type="ECO:0000256" key="1">
    <source>
        <dbReference type="PROSITE-ProRule" id="PRU00169"/>
    </source>
</evidence>
<keyword evidence="1" id="KW-0597">Phosphoprotein</keyword>
<dbReference type="Proteomes" id="UP000217065">
    <property type="component" value="Unassembled WGS sequence"/>
</dbReference>
<organism evidence="3 4">
    <name type="scientific">Tetzosporium hominis</name>
    <dbReference type="NCBI Taxonomy" id="2020506"/>
    <lineage>
        <taxon>Bacteria</taxon>
        <taxon>Bacillati</taxon>
        <taxon>Bacillota</taxon>
        <taxon>Bacilli</taxon>
        <taxon>Bacillales</taxon>
        <taxon>Caryophanaceae</taxon>
        <taxon>Tetzosporium</taxon>
    </lineage>
</organism>
<keyword evidence="4" id="KW-1185">Reference proteome</keyword>
<dbReference type="SMART" id="SM00448">
    <property type="entry name" value="REC"/>
    <property type="match status" value="1"/>
</dbReference>
<protein>
    <recommendedName>
        <fullName evidence="2">Response regulatory domain-containing protein</fullName>
    </recommendedName>
</protein>
<dbReference type="RefSeq" id="WP_094943483.1">
    <property type="nucleotide sequence ID" value="NZ_NOKQ01000220.1"/>
</dbReference>
<dbReference type="SUPFAM" id="SSF52172">
    <property type="entry name" value="CheY-like"/>
    <property type="match status" value="1"/>
</dbReference>
<sequence length="276" mass="31969">MTNKIFWIDEAESIFYILQGALARTKAPISIVHIVPKTKEAQFSDEQVLGFIRKADVVFHDTDQAGWWGILPNSGKKEVAAFLKRMKHHFGIEGPSPYHVFFTEVRDPQTSLIEIVKMIKTMPKTEETSTVNYVDGPWDKGEKSTIKVSLVVGEPIIRDVLKRSISTMRLDHFDIELQQFEDGLAFESSEWHKSAHTHIVVLDDVLPKKNGMEVVHFLRNQASNQKFHIFMLTDRVSEENLITAYQMGIDEMIHKPFNLRLFESLLRRSIDRLWFE</sequence>
<dbReference type="OrthoDB" id="9759607at2"/>